<dbReference type="Proteomes" id="UP000024635">
    <property type="component" value="Unassembled WGS sequence"/>
</dbReference>
<protein>
    <submittedName>
        <fullName evidence="2">Uncharacterized protein</fullName>
    </submittedName>
</protein>
<feature type="signal peptide" evidence="1">
    <location>
        <begin position="1"/>
        <end position="20"/>
    </location>
</feature>
<dbReference type="PANTHER" id="PTHR34721">
    <property type="entry name" value="PROTEIN CBG09734"/>
    <property type="match status" value="1"/>
</dbReference>
<comment type="caution">
    <text evidence="2">The sequence shown here is derived from an EMBL/GenBank/DDBJ whole genome shotgun (WGS) entry which is preliminary data.</text>
</comment>
<dbReference type="PANTHER" id="PTHR34721:SF3">
    <property type="entry name" value="ACTIVIN_RECP DOMAIN-CONTAINING PROTEIN-RELATED"/>
    <property type="match status" value="1"/>
</dbReference>
<reference evidence="3" key="1">
    <citation type="journal article" date="2015" name="Nat. Genet.">
        <title>The genome and transcriptome of the zoonotic hookworm Ancylostoma ceylanicum identify infection-specific gene families.</title>
        <authorList>
            <person name="Schwarz E.M."/>
            <person name="Hu Y."/>
            <person name="Antoshechkin I."/>
            <person name="Miller M.M."/>
            <person name="Sternberg P.W."/>
            <person name="Aroian R.V."/>
        </authorList>
    </citation>
    <scope>NUCLEOTIDE SEQUENCE</scope>
    <source>
        <strain evidence="3">HY135</strain>
    </source>
</reference>
<accession>A0A016WPH0</accession>
<name>A0A016WPH0_9BILA</name>
<dbReference type="EMBL" id="JARK01000159">
    <property type="protein sequence ID" value="EYC41714.1"/>
    <property type="molecule type" value="Genomic_DNA"/>
</dbReference>
<gene>
    <name evidence="2" type="primary">Acey_s0559.g3453</name>
    <name evidence="2" type="ORF">Y032_0559g3453</name>
</gene>
<dbReference type="InterPro" id="IPR045860">
    <property type="entry name" value="Snake_toxin-like_sf"/>
</dbReference>
<sequence length="113" mass="12535">MSSLLRTISVLLVITGTSLALKCYDDNTENNVKPTKTIECDRKFCSKSVLVKDKDTTLNSYRCDNMDRCQNEGCYVEQYGVVVCCCSKDFCNSSSKISAIFAVVPVILLKLLA</sequence>
<feature type="chain" id="PRO_5001491548" evidence="1">
    <location>
        <begin position="21"/>
        <end position="113"/>
    </location>
</feature>
<evidence type="ECO:0000313" key="3">
    <source>
        <dbReference type="Proteomes" id="UP000024635"/>
    </source>
</evidence>
<proteinExistence type="predicted"/>
<dbReference type="OrthoDB" id="5858699at2759"/>
<dbReference type="SUPFAM" id="SSF57302">
    <property type="entry name" value="Snake toxin-like"/>
    <property type="match status" value="1"/>
</dbReference>
<keyword evidence="3" id="KW-1185">Reference proteome</keyword>
<dbReference type="AlphaFoldDB" id="A0A016WPH0"/>
<evidence type="ECO:0000256" key="1">
    <source>
        <dbReference type="SAM" id="SignalP"/>
    </source>
</evidence>
<evidence type="ECO:0000313" key="2">
    <source>
        <dbReference type="EMBL" id="EYC41714.1"/>
    </source>
</evidence>
<organism evidence="2 3">
    <name type="scientific">Ancylostoma ceylanicum</name>
    <dbReference type="NCBI Taxonomy" id="53326"/>
    <lineage>
        <taxon>Eukaryota</taxon>
        <taxon>Metazoa</taxon>
        <taxon>Ecdysozoa</taxon>
        <taxon>Nematoda</taxon>
        <taxon>Chromadorea</taxon>
        <taxon>Rhabditida</taxon>
        <taxon>Rhabditina</taxon>
        <taxon>Rhabditomorpha</taxon>
        <taxon>Strongyloidea</taxon>
        <taxon>Ancylostomatidae</taxon>
        <taxon>Ancylostomatinae</taxon>
        <taxon>Ancylostoma</taxon>
    </lineage>
</organism>
<keyword evidence="1" id="KW-0732">Signal</keyword>